<keyword evidence="2" id="KW-1185">Reference proteome</keyword>
<evidence type="ECO:0008006" key="3">
    <source>
        <dbReference type="Google" id="ProtNLM"/>
    </source>
</evidence>
<organism evidence="1 2">
    <name type="scientific">Zoogloea oleivorans</name>
    <dbReference type="NCBI Taxonomy" id="1552750"/>
    <lineage>
        <taxon>Bacteria</taxon>
        <taxon>Pseudomonadati</taxon>
        <taxon>Pseudomonadota</taxon>
        <taxon>Betaproteobacteria</taxon>
        <taxon>Rhodocyclales</taxon>
        <taxon>Zoogloeaceae</taxon>
        <taxon>Zoogloea</taxon>
    </lineage>
</organism>
<dbReference type="InterPro" id="IPR011990">
    <property type="entry name" value="TPR-like_helical_dom_sf"/>
</dbReference>
<dbReference type="OrthoDB" id="6353325at2"/>
<accession>A0A6C2CSA8</accession>
<dbReference type="Proteomes" id="UP000389128">
    <property type="component" value="Unassembled WGS sequence"/>
</dbReference>
<evidence type="ECO:0000313" key="1">
    <source>
        <dbReference type="EMBL" id="TYC56656.1"/>
    </source>
</evidence>
<dbReference type="Gene3D" id="1.25.40.10">
    <property type="entry name" value="Tetratricopeptide repeat domain"/>
    <property type="match status" value="1"/>
</dbReference>
<dbReference type="AlphaFoldDB" id="A0A6C2CSA8"/>
<comment type="caution">
    <text evidence="1">The sequence shown here is derived from an EMBL/GenBank/DDBJ whole genome shotgun (WGS) entry which is preliminary data.</text>
</comment>
<protein>
    <recommendedName>
        <fullName evidence="3">Tetratricopeptide repeat protein</fullName>
    </recommendedName>
</protein>
<proteinExistence type="predicted"/>
<dbReference type="SUPFAM" id="SSF48452">
    <property type="entry name" value="TPR-like"/>
    <property type="match status" value="1"/>
</dbReference>
<dbReference type="EMBL" id="SDKK01000010">
    <property type="protein sequence ID" value="TYC56656.1"/>
    <property type="molecule type" value="Genomic_DNA"/>
</dbReference>
<evidence type="ECO:0000313" key="2">
    <source>
        <dbReference type="Proteomes" id="UP000389128"/>
    </source>
</evidence>
<gene>
    <name evidence="1" type="ORF">ETQ85_11870</name>
</gene>
<reference evidence="1 2" key="1">
    <citation type="submission" date="2019-01" db="EMBL/GenBank/DDBJ databases">
        <title>Zoogloea oleivorans genome sequencing and assembly.</title>
        <authorList>
            <person name="Tancsics A."/>
            <person name="Farkas M."/>
            <person name="Kriszt B."/>
            <person name="Maroti G."/>
            <person name="Horvath B."/>
        </authorList>
    </citation>
    <scope>NUCLEOTIDE SEQUENCE [LARGE SCALE GENOMIC DNA]</scope>
    <source>
        <strain evidence="1 2">Buc</strain>
    </source>
</reference>
<name>A0A6C2CSA8_9RHOO</name>
<sequence length="269" mass="28848">MYRYGGTALSSNWARLHRGDLEPYPTTDSLAELLGTNPELMPHAPDLAAIVALIEDAWRAYHAGDFADAVDYGLAAGPVGMVVAARAAAVYASHLEEDEVRRLAILRDTVESCAALVQLAPNWINAWYVYGLALGRYSQNISVVKALAQGLGGKVRDSLHRVIQLNPGHADAHVGLGVYHAEVIDKVGGMVAALTYGARKEAVVDHFEAARGLHPQSPVVLAEYARSTQLAFGHAHSGRAHEIFGEAAACQPADALERLDVEWALGELE</sequence>